<dbReference type="InterPro" id="IPR052337">
    <property type="entry name" value="SAT4-like"/>
</dbReference>
<feature type="transmembrane region" description="Helical" evidence="6">
    <location>
        <begin position="53"/>
        <end position="73"/>
    </location>
</feature>
<feature type="domain" description="Rhodopsin" evidence="7">
    <location>
        <begin position="41"/>
        <end position="146"/>
    </location>
</feature>
<dbReference type="PANTHER" id="PTHR33048">
    <property type="entry name" value="PTH11-LIKE INTEGRAL MEMBRANE PROTEIN (AFU_ORTHOLOGUE AFUA_5G11245)"/>
    <property type="match status" value="1"/>
</dbReference>
<dbReference type="Pfam" id="PF20684">
    <property type="entry name" value="Fung_rhodopsin"/>
    <property type="match status" value="1"/>
</dbReference>
<evidence type="ECO:0000256" key="5">
    <source>
        <dbReference type="ARBA" id="ARBA00038359"/>
    </source>
</evidence>
<evidence type="ECO:0000313" key="9">
    <source>
        <dbReference type="Proteomes" id="UP000800038"/>
    </source>
</evidence>
<dbReference type="EMBL" id="ML976035">
    <property type="protein sequence ID" value="KAF1942405.1"/>
    <property type="molecule type" value="Genomic_DNA"/>
</dbReference>
<feature type="transmembrane region" description="Helical" evidence="6">
    <location>
        <begin position="100"/>
        <end position="122"/>
    </location>
</feature>
<reference evidence="8" key="1">
    <citation type="journal article" date="2020" name="Stud. Mycol.">
        <title>101 Dothideomycetes genomes: a test case for predicting lifestyles and emergence of pathogens.</title>
        <authorList>
            <person name="Haridas S."/>
            <person name="Albert R."/>
            <person name="Binder M."/>
            <person name="Bloem J."/>
            <person name="Labutti K."/>
            <person name="Salamov A."/>
            <person name="Andreopoulos B."/>
            <person name="Baker S."/>
            <person name="Barry K."/>
            <person name="Bills G."/>
            <person name="Bluhm B."/>
            <person name="Cannon C."/>
            <person name="Castanera R."/>
            <person name="Culley D."/>
            <person name="Daum C."/>
            <person name="Ezra D."/>
            <person name="Gonzalez J."/>
            <person name="Henrissat B."/>
            <person name="Kuo A."/>
            <person name="Liang C."/>
            <person name="Lipzen A."/>
            <person name="Lutzoni F."/>
            <person name="Magnuson J."/>
            <person name="Mondo S."/>
            <person name="Nolan M."/>
            <person name="Ohm R."/>
            <person name="Pangilinan J."/>
            <person name="Park H.-J."/>
            <person name="Ramirez L."/>
            <person name="Alfaro M."/>
            <person name="Sun H."/>
            <person name="Tritt A."/>
            <person name="Yoshinaga Y."/>
            <person name="Zwiers L.-H."/>
            <person name="Turgeon B."/>
            <person name="Goodwin S."/>
            <person name="Spatafora J."/>
            <person name="Crous P."/>
            <person name="Grigoriev I."/>
        </authorList>
    </citation>
    <scope>NUCLEOTIDE SEQUENCE</scope>
    <source>
        <strain evidence="8">CBS 161.51</strain>
    </source>
</reference>
<evidence type="ECO:0000256" key="4">
    <source>
        <dbReference type="ARBA" id="ARBA00023136"/>
    </source>
</evidence>
<evidence type="ECO:0000256" key="6">
    <source>
        <dbReference type="SAM" id="Phobius"/>
    </source>
</evidence>
<dbReference type="PANTHER" id="PTHR33048:SF167">
    <property type="entry name" value="INTEGRAL MEMBRANE PROTEIN"/>
    <property type="match status" value="1"/>
</dbReference>
<keyword evidence="9" id="KW-1185">Reference proteome</keyword>
<evidence type="ECO:0000256" key="1">
    <source>
        <dbReference type="ARBA" id="ARBA00004141"/>
    </source>
</evidence>
<dbReference type="OrthoDB" id="5022096at2759"/>
<proteinExistence type="inferred from homology"/>
<keyword evidence="2 6" id="KW-0812">Transmembrane</keyword>
<dbReference type="GO" id="GO:0016020">
    <property type="term" value="C:membrane"/>
    <property type="evidence" value="ECO:0007669"/>
    <property type="project" value="UniProtKB-SubCell"/>
</dbReference>
<keyword evidence="3 6" id="KW-1133">Transmembrane helix</keyword>
<name>A0A6A5SP54_9PLEO</name>
<feature type="transmembrane region" description="Helical" evidence="6">
    <location>
        <begin position="128"/>
        <end position="146"/>
    </location>
</feature>
<comment type="subcellular location">
    <subcellularLocation>
        <location evidence="1">Membrane</location>
        <topology evidence="1">Multi-pass membrane protein</topology>
    </subcellularLocation>
</comment>
<comment type="similarity">
    <text evidence="5">Belongs to the SAT4 family.</text>
</comment>
<keyword evidence="4 6" id="KW-0472">Membrane</keyword>
<organism evidence="8 9">
    <name type="scientific">Clathrospora elynae</name>
    <dbReference type="NCBI Taxonomy" id="706981"/>
    <lineage>
        <taxon>Eukaryota</taxon>
        <taxon>Fungi</taxon>
        <taxon>Dikarya</taxon>
        <taxon>Ascomycota</taxon>
        <taxon>Pezizomycotina</taxon>
        <taxon>Dothideomycetes</taxon>
        <taxon>Pleosporomycetidae</taxon>
        <taxon>Pleosporales</taxon>
        <taxon>Diademaceae</taxon>
        <taxon>Clathrospora</taxon>
    </lineage>
</organism>
<gene>
    <name evidence="8" type="ORF">EJ02DRAFT_489133</name>
</gene>
<dbReference type="AlphaFoldDB" id="A0A6A5SP54"/>
<evidence type="ECO:0000259" key="7">
    <source>
        <dbReference type="Pfam" id="PF20684"/>
    </source>
</evidence>
<evidence type="ECO:0000313" key="8">
    <source>
        <dbReference type="EMBL" id="KAF1942405.1"/>
    </source>
</evidence>
<evidence type="ECO:0000256" key="2">
    <source>
        <dbReference type="ARBA" id="ARBA00022692"/>
    </source>
</evidence>
<protein>
    <recommendedName>
        <fullName evidence="7">Rhodopsin domain-containing protein</fullName>
    </recommendedName>
</protein>
<accession>A0A6A5SP54</accession>
<evidence type="ECO:0000256" key="3">
    <source>
        <dbReference type="ARBA" id="ARBA00022989"/>
    </source>
</evidence>
<dbReference type="Proteomes" id="UP000800038">
    <property type="component" value="Unassembled WGS sequence"/>
</dbReference>
<dbReference type="InterPro" id="IPR049326">
    <property type="entry name" value="Rhodopsin_dom_fungi"/>
</dbReference>
<sequence length="196" mass="21802">MSTQWEFLARRQSPFGPLPELTPEYVAFDNSPKIMAITGIRVSMIKVFRPDDWIILLATAMCAAIFACFKLRFNQGLGKYAILIIMDPSKWRAFTKFQHGASLLFIAGVAAIKISIAFNLLQVTKQSAYAKIIYMVIVFTVILSLVDDFGRFKQFLTQGSIAGAWDNTVRPPPLGTGTGKCYSNEVFLNLGLMNSS</sequence>